<feature type="chain" id="PRO_5039278692" evidence="2">
    <location>
        <begin position="21"/>
        <end position="152"/>
    </location>
</feature>
<feature type="region of interest" description="Disordered" evidence="1">
    <location>
        <begin position="106"/>
        <end position="152"/>
    </location>
</feature>
<dbReference type="Proteomes" id="UP000313312">
    <property type="component" value="Unassembled WGS sequence"/>
</dbReference>
<evidence type="ECO:0000256" key="1">
    <source>
        <dbReference type="SAM" id="MobiDB-lite"/>
    </source>
</evidence>
<sequence length="152" mass="17272">MSFKKGLFLGTILGGAAAFAAYHSLDEEKQYELRNTVLDAVEDAKDRAFDYAYYAADSFADAKDSANYRVNSYKDSFDDVSEKVSNKLLDLKEDLSDLQTYLNLIPVPKTPEQDLEKDKESDDITLDMDDAFSTENDNDNRIVEKTTEEHRD</sequence>
<protein>
    <submittedName>
        <fullName evidence="3">YtxH domain-containing protein</fullName>
    </submittedName>
</protein>
<dbReference type="GeneID" id="93160785"/>
<feature type="compositionally biased region" description="Basic and acidic residues" evidence="1">
    <location>
        <begin position="111"/>
        <end position="122"/>
    </location>
</feature>
<evidence type="ECO:0000256" key="2">
    <source>
        <dbReference type="SAM" id="SignalP"/>
    </source>
</evidence>
<comment type="caution">
    <text evidence="3">The sequence shown here is derived from an EMBL/GenBank/DDBJ whole genome shotgun (WGS) entry which is preliminary data.</text>
</comment>
<feature type="compositionally biased region" description="Basic and acidic residues" evidence="1">
    <location>
        <begin position="138"/>
        <end position="152"/>
    </location>
</feature>
<feature type="signal peptide" evidence="2">
    <location>
        <begin position="1"/>
        <end position="20"/>
    </location>
</feature>
<name>A0A5C4TKQ5_FRUSA</name>
<reference evidence="3 4" key="1">
    <citation type="submission" date="2018-05" db="EMBL/GenBank/DDBJ databases">
        <title>Lactobacillus sanfranciscensis Ah4 draft denome sequence.</title>
        <authorList>
            <person name="Zhang G."/>
        </authorList>
    </citation>
    <scope>NUCLEOTIDE SEQUENCE [LARGE SCALE GENOMIC DNA]</scope>
    <source>
        <strain evidence="3 4">Ah4</strain>
    </source>
</reference>
<organism evidence="3 4">
    <name type="scientific">Fructilactobacillus sanfranciscensis</name>
    <name type="common">Lactobacillus sanfranciscensis</name>
    <dbReference type="NCBI Taxonomy" id="1625"/>
    <lineage>
        <taxon>Bacteria</taxon>
        <taxon>Bacillati</taxon>
        <taxon>Bacillota</taxon>
        <taxon>Bacilli</taxon>
        <taxon>Lactobacillales</taxon>
        <taxon>Lactobacillaceae</taxon>
        <taxon>Fructilactobacillus</taxon>
    </lineage>
</organism>
<feature type="compositionally biased region" description="Acidic residues" evidence="1">
    <location>
        <begin position="123"/>
        <end position="132"/>
    </location>
</feature>
<gene>
    <name evidence="3" type="ORF">DID87_00105</name>
</gene>
<dbReference type="AlphaFoldDB" id="A0A5C4TKQ5"/>
<dbReference type="EMBL" id="QFCR01000001">
    <property type="protein sequence ID" value="TNK91120.1"/>
    <property type="molecule type" value="Genomic_DNA"/>
</dbReference>
<accession>A0A5C4TKQ5</accession>
<evidence type="ECO:0000313" key="3">
    <source>
        <dbReference type="EMBL" id="TNK91120.1"/>
    </source>
</evidence>
<keyword evidence="2" id="KW-0732">Signal</keyword>
<evidence type="ECO:0000313" key="4">
    <source>
        <dbReference type="Proteomes" id="UP000313312"/>
    </source>
</evidence>
<dbReference type="RefSeq" id="WP_103423064.1">
    <property type="nucleotide sequence ID" value="NZ_CAUOSB010000001.1"/>
</dbReference>
<proteinExistence type="predicted"/>